<comment type="caution">
    <text evidence="7">The sequence shown here is derived from an EMBL/GenBank/DDBJ whole genome shotgun (WGS) entry which is preliminary data.</text>
</comment>
<evidence type="ECO:0000256" key="3">
    <source>
        <dbReference type="ARBA" id="ARBA00022837"/>
    </source>
</evidence>
<sequence length="1175" mass="137876">MINKSIFFQLKLDKDIENGYDYQLPLQMQNNIYSKQNSFHQEQTPLQDKHSQVYNINNSQSIESSQGQSTDKFNNQSLYDTPSQILDKLNSSMKSSHNLSYSRITKSYSRLILQTIKGCAYEKQGNIDQAIQNFSIVLQFDSRHVNAVFARAACQNRKGDFIKAIEDYNKALELDGEKPINQKRQRRLISKNQGLQSNSKTENQFSAVKMAEGGSEEEDFLNPNEYSKMKFIEMDCSQMMPQNMTMQNGQQNISQNQSFQSYSNCKQSNQSSNGKHFSLRDQVLDNTSENSLYESSSKKLNQSYSAAENKQMAEQYHSQGFEARKKGNFKLAIQFYTKALEIMPTHFKAHFNRGFAYDKLGNYNLAIQDYSQALEIDPKNAYAYYNRGISLDRQNQFDQAIQNFTQAINIDPSKADFYHNRAFAYRKKKNFKSAVDDYTTAIDLDPQHFKAYYNRAFCLEKLGDFEQAEADYIQALTLQPKNINVLYHFGCLLEKQGDERLEDALSCFNETLIIDQNYAPGFNARGLIKDKMGLYEEAYNDFTSAINIDPKNPVFIHNRACCLRNTGRLQEAINDFEIALEFDKKNPIIFSNLGLVYRKLENYQKAINCYTEELKYSKDNSKTINNRAYCFAKLKMYEEAINDYSKALSIDEKNIHSLHNRGICYERMGFYKQAIEDFSEVIKLNKDNANALFNRGCCYDSIGELDLAIQDYSAALEIDSKNQQSLENDSKSNISFLSMNKTYNEDESQQQHQTQQQQEFQYEDQDLPQFNNNNQEQSKFYDFAVTKNDQDLRLAVSMNKDEFDKESMPESEIFKTQEQFFPKRNLNGSFQKMDFEKTVPSSKFTILTNQKQKQIENNVNIINTDVKAHNSLRKQNLYRYQSPGKTDNDFIKKTQYQRSQNPWETPYKSYSNSPKKQYQQKEQNQQIYQKNKNKNTITLKSQEFQRQEKPYIEQENFTSCTFLQKQRDYYFEKTQDFLELLKQIGILQQQKKISQQNCILPCKMKLIFDFLDHSKNQRLYYSDFYKFLNQFFFLKSCKLENAIAKMDVNGQKYVIFEDFKKYFGFQESFKQEDIELTPKVQQNFAQNMLNIINWDYEISLIGKEIQEMDLNEKQQIFNILDYNQDGFLDLNDICFCFGKFNIQIDVQQAQNLIKLMDWSDSGKIGPKQFLQFLYN</sequence>
<dbReference type="InterPro" id="IPR011992">
    <property type="entry name" value="EF-hand-dom_pair"/>
</dbReference>
<dbReference type="PROSITE" id="PS00018">
    <property type="entry name" value="EF_HAND_1"/>
    <property type="match status" value="1"/>
</dbReference>
<feature type="repeat" description="TPR" evidence="4">
    <location>
        <begin position="519"/>
        <end position="552"/>
    </location>
</feature>
<dbReference type="SMART" id="SM00028">
    <property type="entry name" value="TPR"/>
    <property type="match status" value="14"/>
</dbReference>
<dbReference type="Pfam" id="PF00515">
    <property type="entry name" value="TPR_1"/>
    <property type="match status" value="4"/>
</dbReference>
<evidence type="ECO:0000313" key="8">
    <source>
        <dbReference type="Proteomes" id="UP000054937"/>
    </source>
</evidence>
<dbReference type="PANTHER" id="PTHR44858:SF1">
    <property type="entry name" value="UDP-N-ACETYLGLUCOSAMINE--PEPTIDE N-ACETYLGLUCOSAMINYLTRANSFERASE SPINDLY-RELATED"/>
    <property type="match status" value="1"/>
</dbReference>
<dbReference type="InterPro" id="IPR002048">
    <property type="entry name" value="EF_hand_dom"/>
</dbReference>
<evidence type="ECO:0000256" key="1">
    <source>
        <dbReference type="ARBA" id="ARBA00022737"/>
    </source>
</evidence>
<feature type="repeat" description="TPR" evidence="4">
    <location>
        <begin position="621"/>
        <end position="654"/>
    </location>
</feature>
<dbReference type="PROSITE" id="PS50293">
    <property type="entry name" value="TPR_REGION"/>
    <property type="match status" value="3"/>
</dbReference>
<keyword evidence="1" id="KW-0677">Repeat</keyword>
<feature type="domain" description="EF-hand" evidence="6">
    <location>
        <begin position="1108"/>
        <end position="1143"/>
    </location>
</feature>
<feature type="compositionally biased region" description="Low complexity" evidence="5">
    <location>
        <begin position="250"/>
        <end position="264"/>
    </location>
</feature>
<keyword evidence="2 4" id="KW-0802">TPR repeat</keyword>
<dbReference type="SUPFAM" id="SSF48452">
    <property type="entry name" value="TPR-like"/>
    <property type="match status" value="4"/>
</dbReference>
<dbReference type="Pfam" id="PF07719">
    <property type="entry name" value="TPR_2"/>
    <property type="match status" value="1"/>
</dbReference>
<protein>
    <recommendedName>
        <fullName evidence="6">EF-hand domain-containing protein</fullName>
    </recommendedName>
</protein>
<evidence type="ECO:0000259" key="6">
    <source>
        <dbReference type="PROSITE" id="PS50222"/>
    </source>
</evidence>
<dbReference type="EMBL" id="LDAU01000056">
    <property type="protein sequence ID" value="KRX08960.1"/>
    <property type="molecule type" value="Genomic_DNA"/>
</dbReference>
<reference evidence="7 8" key="1">
    <citation type="journal article" date="2015" name="Sci. Rep.">
        <title>Genome of the facultative scuticociliatosis pathogen Pseudocohnilembus persalinus provides insight into its virulence through horizontal gene transfer.</title>
        <authorList>
            <person name="Xiong J."/>
            <person name="Wang G."/>
            <person name="Cheng J."/>
            <person name="Tian M."/>
            <person name="Pan X."/>
            <person name="Warren A."/>
            <person name="Jiang C."/>
            <person name="Yuan D."/>
            <person name="Miao W."/>
        </authorList>
    </citation>
    <scope>NUCLEOTIDE SEQUENCE [LARGE SCALE GENOMIC DNA]</scope>
    <source>
        <strain evidence="7">36N120E</strain>
    </source>
</reference>
<dbReference type="InterPro" id="IPR013105">
    <property type="entry name" value="TPR_2"/>
</dbReference>
<dbReference type="Pfam" id="PF13432">
    <property type="entry name" value="TPR_16"/>
    <property type="match status" value="1"/>
</dbReference>
<dbReference type="PROSITE" id="PS50222">
    <property type="entry name" value="EF_HAND_2"/>
    <property type="match status" value="1"/>
</dbReference>
<feature type="repeat" description="TPR" evidence="4">
    <location>
        <begin position="689"/>
        <end position="722"/>
    </location>
</feature>
<feature type="compositionally biased region" description="Polar residues" evidence="5">
    <location>
        <begin position="265"/>
        <end position="275"/>
    </location>
</feature>
<feature type="repeat" description="TPR" evidence="4">
    <location>
        <begin position="415"/>
        <end position="448"/>
    </location>
</feature>
<evidence type="ECO:0000256" key="2">
    <source>
        <dbReference type="ARBA" id="ARBA00022803"/>
    </source>
</evidence>
<evidence type="ECO:0000313" key="7">
    <source>
        <dbReference type="EMBL" id="KRX08960.1"/>
    </source>
</evidence>
<keyword evidence="3" id="KW-0106">Calcium</keyword>
<feature type="repeat" description="TPR" evidence="4">
    <location>
        <begin position="381"/>
        <end position="414"/>
    </location>
</feature>
<dbReference type="InterPro" id="IPR011990">
    <property type="entry name" value="TPR-like_helical_dom_sf"/>
</dbReference>
<dbReference type="OMA" id="EANIMIE"/>
<feature type="repeat" description="TPR" evidence="4">
    <location>
        <begin position="347"/>
        <end position="380"/>
    </location>
</feature>
<dbReference type="OrthoDB" id="1926212at2759"/>
<accession>A0A0V0R3N1</accession>
<feature type="repeat" description="TPR" evidence="4">
    <location>
        <begin position="313"/>
        <end position="346"/>
    </location>
</feature>
<gene>
    <name evidence="7" type="ORF">PPERSA_08163</name>
</gene>
<dbReference type="Proteomes" id="UP000054937">
    <property type="component" value="Unassembled WGS sequence"/>
</dbReference>
<dbReference type="Pfam" id="PF13414">
    <property type="entry name" value="TPR_11"/>
    <property type="match status" value="2"/>
</dbReference>
<dbReference type="SUPFAM" id="SSF47473">
    <property type="entry name" value="EF-hand"/>
    <property type="match status" value="1"/>
</dbReference>
<dbReference type="AlphaFoldDB" id="A0A0V0R3N1"/>
<feature type="region of interest" description="Disordered" evidence="5">
    <location>
        <begin position="250"/>
        <end position="276"/>
    </location>
</feature>
<organism evidence="7 8">
    <name type="scientific">Pseudocohnilembus persalinus</name>
    <name type="common">Ciliate</name>
    <dbReference type="NCBI Taxonomy" id="266149"/>
    <lineage>
        <taxon>Eukaryota</taxon>
        <taxon>Sar</taxon>
        <taxon>Alveolata</taxon>
        <taxon>Ciliophora</taxon>
        <taxon>Intramacronucleata</taxon>
        <taxon>Oligohymenophorea</taxon>
        <taxon>Scuticociliatia</taxon>
        <taxon>Philasterida</taxon>
        <taxon>Pseudocohnilembidae</taxon>
        <taxon>Pseudocohnilembus</taxon>
    </lineage>
</organism>
<feature type="repeat" description="TPR" evidence="4">
    <location>
        <begin position="145"/>
        <end position="178"/>
    </location>
</feature>
<evidence type="ECO:0000256" key="5">
    <source>
        <dbReference type="SAM" id="MobiDB-lite"/>
    </source>
</evidence>
<evidence type="ECO:0000256" key="4">
    <source>
        <dbReference type="PROSITE-ProRule" id="PRU00339"/>
    </source>
</evidence>
<dbReference type="Gene3D" id="1.10.238.10">
    <property type="entry name" value="EF-hand"/>
    <property type="match status" value="1"/>
</dbReference>
<dbReference type="InterPro" id="IPR018247">
    <property type="entry name" value="EF_Hand_1_Ca_BS"/>
</dbReference>
<name>A0A0V0R3N1_PSEPJ</name>
<feature type="repeat" description="TPR" evidence="4">
    <location>
        <begin position="655"/>
        <end position="688"/>
    </location>
</feature>
<dbReference type="InterPro" id="IPR019734">
    <property type="entry name" value="TPR_rpt"/>
</dbReference>
<dbReference type="InterPro" id="IPR050498">
    <property type="entry name" value="Ycf3"/>
</dbReference>
<dbReference type="InParanoid" id="A0A0V0R3N1"/>
<dbReference type="GO" id="GO:0005509">
    <property type="term" value="F:calcium ion binding"/>
    <property type="evidence" value="ECO:0007669"/>
    <property type="project" value="InterPro"/>
</dbReference>
<proteinExistence type="predicted"/>
<dbReference type="Gene3D" id="1.25.40.10">
    <property type="entry name" value="Tetratricopeptide repeat domain"/>
    <property type="match status" value="6"/>
</dbReference>
<dbReference type="PROSITE" id="PS50005">
    <property type="entry name" value="TPR"/>
    <property type="match status" value="11"/>
</dbReference>
<keyword evidence="8" id="KW-1185">Reference proteome</keyword>
<dbReference type="Pfam" id="PF13181">
    <property type="entry name" value="TPR_8"/>
    <property type="match status" value="2"/>
</dbReference>
<feature type="repeat" description="TPR" evidence="4">
    <location>
        <begin position="449"/>
        <end position="482"/>
    </location>
</feature>
<feature type="repeat" description="TPR" evidence="4">
    <location>
        <begin position="587"/>
        <end position="620"/>
    </location>
</feature>
<dbReference type="PANTHER" id="PTHR44858">
    <property type="entry name" value="TETRATRICOPEPTIDE REPEAT PROTEIN 6"/>
    <property type="match status" value="1"/>
</dbReference>